<dbReference type="Proteomes" id="UP001152797">
    <property type="component" value="Unassembled WGS sequence"/>
</dbReference>
<protein>
    <recommendedName>
        <fullName evidence="4">Reverse transcriptase domain-containing protein</fullName>
    </recommendedName>
</protein>
<evidence type="ECO:0000256" key="3">
    <source>
        <dbReference type="SAM" id="MobiDB-lite"/>
    </source>
</evidence>
<dbReference type="SUPFAM" id="SSF56219">
    <property type="entry name" value="DNase I-like"/>
    <property type="match status" value="1"/>
</dbReference>
<dbReference type="Gene3D" id="3.40.50.150">
    <property type="entry name" value="Vaccinia Virus protein VP39"/>
    <property type="match status" value="1"/>
</dbReference>
<dbReference type="Pfam" id="PF00145">
    <property type="entry name" value="DNA_methylase"/>
    <property type="match status" value="1"/>
</dbReference>
<dbReference type="InterPro" id="IPR029063">
    <property type="entry name" value="SAM-dependent_MTases_sf"/>
</dbReference>
<evidence type="ECO:0000313" key="6">
    <source>
        <dbReference type="EMBL" id="CAL4766110.1"/>
    </source>
</evidence>
<dbReference type="EMBL" id="CAMXCT030000437">
    <property type="protein sequence ID" value="CAL4766110.1"/>
    <property type="molecule type" value="Genomic_DNA"/>
</dbReference>
<dbReference type="EMBL" id="CAMXCT010000437">
    <property type="protein sequence ID" value="CAI3978798.1"/>
    <property type="molecule type" value="Genomic_DNA"/>
</dbReference>
<reference evidence="5" key="1">
    <citation type="submission" date="2022-10" db="EMBL/GenBank/DDBJ databases">
        <authorList>
            <person name="Chen Y."/>
            <person name="Dougan E. K."/>
            <person name="Chan C."/>
            <person name="Rhodes N."/>
            <person name="Thang M."/>
        </authorList>
    </citation>
    <scope>NUCLEOTIDE SEQUENCE</scope>
</reference>
<dbReference type="InterPro" id="IPR000477">
    <property type="entry name" value="RT_dom"/>
</dbReference>
<dbReference type="InterPro" id="IPR036691">
    <property type="entry name" value="Endo/exonu/phosph_ase_sf"/>
</dbReference>
<reference evidence="6 7" key="2">
    <citation type="submission" date="2024-05" db="EMBL/GenBank/DDBJ databases">
        <authorList>
            <person name="Chen Y."/>
            <person name="Shah S."/>
            <person name="Dougan E. K."/>
            <person name="Thang M."/>
            <person name="Chan C."/>
        </authorList>
    </citation>
    <scope>NUCLEOTIDE SEQUENCE [LARGE SCALE GENOMIC DNA]</scope>
</reference>
<keyword evidence="1" id="KW-0489">Methyltransferase</keyword>
<dbReference type="InterPro" id="IPR001525">
    <property type="entry name" value="C5_MeTfrase"/>
</dbReference>
<evidence type="ECO:0000313" key="5">
    <source>
        <dbReference type="EMBL" id="CAI3978798.1"/>
    </source>
</evidence>
<dbReference type="GO" id="GO:0008168">
    <property type="term" value="F:methyltransferase activity"/>
    <property type="evidence" value="ECO:0007669"/>
    <property type="project" value="UniProtKB-KW"/>
</dbReference>
<sequence length="2984" mass="331724">MCPTHGKESLLTPYERRRMMMEVAEAHGLYTLAPKGTGRAPGRPLLVEVDSKSFLVPVPTCDRNDLLRVLDLCSGLGGFSYAAVKAGFSVRAGVDQNGLWRKLFESIHEGVHFIAGDLVDSVVLHELLRLGLFHGTVCSGIACQPRSILGDRRGMDDPRAQSLPKTLQVAWLLQSAVLILECTPEILRDTQAQEILRQFTVATGFRMSQAIMKLGNTWCGKRDRWIAVLTAPVIPVCNLLDLPHATEVQVVRDLIPEFTPWHQFEQAQLTLNLYELSKYYQFAAGGIDSTWVKMLEKLPTLLHSAGNQLYTCACGCRVRRCLEVALDLPPCDPHAILQTYMHEVVQACRLKWPVPVPPTACETTPEDPIESFSAQDDASVITLSRPTLGEPDVQVKLSPNVTGDQLLKAEQQLGTTGTGFQLRIDGESVDSSLPLPNMSLVTMVPMDWNPNDLLADKVVPCCMNIDDFLKYIRQSDVNEATPVTDISRLFVVRHPSMAQMERLGLLDLQGPVWGDDELLFGLERIASDAGDDQHASVWDPLLISGLVQQDVPATWPKLVNPLGPVCTVVSAVLLGGHWIPLVWRVDAVGAVLHTISVTAEYEHVLEKLSRVFEICRGGAHGVWKPHCLGFVPDGFCGALALAFVKHLVWGWPMVADQHDLQLTSQSMRLEFANFLPDPCVRPILAGLGVTITSRLADLLVSHGVAPSESGSRAAAAVKALGEPGITKALDSDNAWRELKWLGNQLRPPFMFIKPSELQAQIDKRHDQPIGNKRHKRQKASKGKGKGLPSPVSVDPTSLRLEHGIFQSEQGQPLSQLGLSQVGPTVAGVVVVSVHAVEPYLKAANPISSGPLAFFVVDSASPPVTHFPVVPARVPLVCALNSEPLLLDGHLIRLIQLGASAVQRAPLQQGSEVMAIPTCVVKAMIFRDQTKVAWSEVVSHPLLHLFEQVPPLQSCSDSECCGCECWHRSLDYPMDSPVLELWGKQWLHLDSRHTSPDDADLFTAHLRLPEHLQMQVQFFSGHDGVYLEPKSLDGRQPSPDFQVVWLPKADQAQLMLQRQTVPHVVGLARLGQKMGLRCRTEHAAEVFSTLRPGQTFLPPGKRQNYLVGPFSHGTLQSSVAQVLHANGWTAKPIQVVPAKSHIQGLMFRVQSVQEPPSKVIRMAHGDVMIAKEEDRAPFDRVEPKVLATSATESMVAKPVEADIIQLNDPWAKAASKLPPKAATFQIGNPLEDVTQKVLAEVMSQLPKQTMEVDADASTDKRVAVLEQHLQDLQNQTATLAVTTQQQHQETATQMQDLRCQLQQQGSHFEHAIAAQATSMQGFQDTVQEQFRQQVCHQQTMLDNMFNKQMAQFGTLLAKRSRQECCLRCGALDFWASLDSGPWPFGLPAGDVVGLGFAPHLDGEQGVPRVWCWPFVLLFAACFRFGEALHPGPAGLGADTWSLGIANPSGLNGKLDQLNAFPGDAWLLSETQLSSKGVATLHKGLKMLKSNWKYAIPGSPCRARKGTDTGAHTGVMVLSKMPARALPHDFSDEVYSSSRVQVVGLAVADVWVTLGVLYGFPCNVQHKQARYQTDALLSDLVDRVAFQTVGPRAIGGDFNFGPEELDQLDRLRSLGFREVQDLRAWQHGISAEATGRGSKRIDQLWISPELQRVYQSTSVEFDHWADHAAVRANFSHDGLSVKVSSWFVPTPFPWPSNWSCQLDVDFQGDLTHEYAKYWSQLESQARCWNQHQGLPVTKRQCGRAQVLDTTPTRQFLCPVKKARPGDVQPTYMGISLQHARYFRQLRRLQSLGRLLQKGVTSWNAQVNRDETWRAIRTAVGFPGGFAAWWTTNGLVPVICVPLPLCCPALDVVMALFNGFRDYMKKYEASLVSQRYQFAKNRRAKHLAYAFQDCKDEPLPQADTLLDRISVGVEEVRQEDNSLVLVRPVSLLEGLPVVVEGHAVQVVAHSEDQVWLDTLPPVNPGSVLSQERAVVSDADILDRFAAEWTKRWIKHMICGFLERTVKPITWTCEPWTLDRLSDAIRHKKPRAAKGPDGVSQPDLQALPTEGRQLMLVFFEAVENGAKWPAQLAPGFVSSLAKHPGAQSVSEFWPVVVYSLPYRVWSTVRAREALQTVVHLLPDSVKGGVPSRQAKSIWFELAYTLERAYLDGFGVHGLLMDIQKCFNNIPRLPLWHALSLLGFPLSTLRAWVAFVSAQTRRFKVRQSVGSPIASNCGLPEGSALSVFGMVIVDWMLDWWLRAQEVRVDLRTFVDDWGVLFREASAFERVWTALEQFTNQLDLAIDMAKTRLWSTEAEARREFRQGHLVVTLAARNLGAHQNFSRHCHNAELQKRLAHMPRVWVRLKASPATYRQKLAAIHMMAWPRALHGISVVHLGESHWKVLRSGAVRALKADRKGANPYLHLASSQVQSDPEAWSILQTLRDVRELGDHEVVEPTLGLFSSNLDFLPANGPSAILLSRLRRLGWEVGSQGLVQDSLGTFSILRVAWDELVVRVRLAWGHVLATAVAHRPTFDGLQHVDLSELASALSCFGPSDLVYLRCHLDGTLFTENGRAHFRSEVSGKCPWCPAKDGFHHRAWQCPHFAPCRSHLTPSQLDALSSLPACLVDHGWPVVLPEWEVVVRWYLRDDGLCRMSPVEPSVRSQPQLLELFVDGTSAYPGDVKLRFAAWAVTAVPGGIGSKDNRLLMGVVRGLGRILSGRSPKRNAPHSDLWALLHTALEGRSHLVKIRKVVSHGTLSHSTSPLEDWVYWHNGLTDAAAEAVNFRRSDDFWQAWLGLRSALEFHRKLHRAILLVLLKTSRLASASQRSQIVDRAPAPAAIVEPVLPLQWSISNKLVCRYGEVNLQQIHAWWQARGLAMLQGPHPLCYISGIQLFLSFNLETGFLGPWCWKKKWYSRAEDVPLPGRRNWGDRCKTFLLLLKAYWKSNGLTVPCQLTRPHSASIARWLVSYKLRWSATMIDFVDRQVFTQLGHQATSNQHVAALNAARIG</sequence>
<feature type="compositionally biased region" description="Basic residues" evidence="3">
    <location>
        <begin position="771"/>
        <end position="784"/>
    </location>
</feature>
<dbReference type="SUPFAM" id="SSF53335">
    <property type="entry name" value="S-adenosyl-L-methionine-dependent methyltransferases"/>
    <property type="match status" value="1"/>
</dbReference>
<dbReference type="Pfam" id="PF00078">
    <property type="entry name" value="RVT_1"/>
    <property type="match status" value="1"/>
</dbReference>
<name>A0A9P1FJV4_9DINO</name>
<evidence type="ECO:0000259" key="4">
    <source>
        <dbReference type="Pfam" id="PF00078"/>
    </source>
</evidence>
<dbReference type="Gene3D" id="3.60.10.10">
    <property type="entry name" value="Endonuclease/exonuclease/phosphatase"/>
    <property type="match status" value="1"/>
</dbReference>
<comment type="caution">
    <text evidence="5">The sequence shown here is derived from an EMBL/GenBank/DDBJ whole genome shotgun (WGS) entry which is preliminary data.</text>
</comment>
<evidence type="ECO:0000256" key="1">
    <source>
        <dbReference type="ARBA" id="ARBA00022603"/>
    </source>
</evidence>
<evidence type="ECO:0000256" key="2">
    <source>
        <dbReference type="ARBA" id="ARBA00022679"/>
    </source>
</evidence>
<dbReference type="GO" id="GO:0032259">
    <property type="term" value="P:methylation"/>
    <property type="evidence" value="ECO:0007669"/>
    <property type="project" value="UniProtKB-KW"/>
</dbReference>
<accession>A0A9P1FJV4</accession>
<feature type="region of interest" description="Disordered" evidence="3">
    <location>
        <begin position="762"/>
        <end position="792"/>
    </location>
</feature>
<dbReference type="OrthoDB" id="423732at2759"/>
<gene>
    <name evidence="5" type="ORF">C1SCF055_LOCUS6799</name>
</gene>
<proteinExistence type="predicted"/>
<organism evidence="5">
    <name type="scientific">Cladocopium goreaui</name>
    <dbReference type="NCBI Taxonomy" id="2562237"/>
    <lineage>
        <taxon>Eukaryota</taxon>
        <taxon>Sar</taxon>
        <taxon>Alveolata</taxon>
        <taxon>Dinophyceae</taxon>
        <taxon>Suessiales</taxon>
        <taxon>Symbiodiniaceae</taxon>
        <taxon>Cladocopium</taxon>
    </lineage>
</organism>
<dbReference type="EMBL" id="CAMXCT020000437">
    <property type="protein sequence ID" value="CAL1132173.1"/>
    <property type="molecule type" value="Genomic_DNA"/>
</dbReference>
<keyword evidence="7" id="KW-1185">Reference proteome</keyword>
<keyword evidence="2" id="KW-0808">Transferase</keyword>
<evidence type="ECO:0000313" key="7">
    <source>
        <dbReference type="Proteomes" id="UP001152797"/>
    </source>
</evidence>
<feature type="domain" description="Reverse transcriptase" evidence="4">
    <location>
        <begin position="2152"/>
        <end position="2289"/>
    </location>
</feature>